<evidence type="ECO:0000256" key="2">
    <source>
        <dbReference type="SAM" id="Phobius"/>
    </source>
</evidence>
<keyword evidence="2" id="KW-0472">Membrane</keyword>
<gene>
    <name evidence="3" type="ORF">EVAR_19090_1</name>
</gene>
<name>A0A4C1UP42_EUMVA</name>
<comment type="caution">
    <text evidence="3">The sequence shown here is derived from an EMBL/GenBank/DDBJ whole genome shotgun (WGS) entry which is preliminary data.</text>
</comment>
<feature type="region of interest" description="Disordered" evidence="1">
    <location>
        <begin position="75"/>
        <end position="102"/>
    </location>
</feature>
<dbReference type="AlphaFoldDB" id="A0A4C1UP42"/>
<proteinExistence type="predicted"/>
<dbReference type="Proteomes" id="UP000299102">
    <property type="component" value="Unassembled WGS sequence"/>
</dbReference>
<keyword evidence="4" id="KW-1185">Reference proteome</keyword>
<keyword evidence="2" id="KW-1133">Transmembrane helix</keyword>
<feature type="transmembrane region" description="Helical" evidence="2">
    <location>
        <begin position="20"/>
        <end position="43"/>
    </location>
</feature>
<evidence type="ECO:0000313" key="4">
    <source>
        <dbReference type="Proteomes" id="UP000299102"/>
    </source>
</evidence>
<evidence type="ECO:0000256" key="1">
    <source>
        <dbReference type="SAM" id="MobiDB-lite"/>
    </source>
</evidence>
<keyword evidence="2" id="KW-0812">Transmembrane</keyword>
<evidence type="ECO:0000313" key="3">
    <source>
        <dbReference type="EMBL" id="GBP28241.1"/>
    </source>
</evidence>
<protein>
    <submittedName>
        <fullName evidence="3">Uncharacterized protein</fullName>
    </submittedName>
</protein>
<dbReference type="EMBL" id="BGZK01000204">
    <property type="protein sequence ID" value="GBP28241.1"/>
    <property type="molecule type" value="Genomic_DNA"/>
</dbReference>
<accession>A0A4C1UP42</accession>
<organism evidence="3 4">
    <name type="scientific">Eumeta variegata</name>
    <name type="common">Bagworm moth</name>
    <name type="synonym">Eumeta japonica</name>
    <dbReference type="NCBI Taxonomy" id="151549"/>
    <lineage>
        <taxon>Eukaryota</taxon>
        <taxon>Metazoa</taxon>
        <taxon>Ecdysozoa</taxon>
        <taxon>Arthropoda</taxon>
        <taxon>Hexapoda</taxon>
        <taxon>Insecta</taxon>
        <taxon>Pterygota</taxon>
        <taxon>Neoptera</taxon>
        <taxon>Endopterygota</taxon>
        <taxon>Lepidoptera</taxon>
        <taxon>Glossata</taxon>
        <taxon>Ditrysia</taxon>
        <taxon>Tineoidea</taxon>
        <taxon>Psychidae</taxon>
        <taxon>Oiketicinae</taxon>
        <taxon>Eumeta</taxon>
    </lineage>
</organism>
<sequence length="138" mass="15706">MRVTNVSPPSMDTRNPKEVTYWLFSMDTTSEFNKIFVLFIIMFKYTSSETLLKSLSLTPESFSDSTITTMSSMYRSNNVDKRKREKKSFNRQQTKATTDSKSRVQVDGARLIFIAAHSHDALTMKQKAVTCAPAGQFP</sequence>
<reference evidence="3 4" key="1">
    <citation type="journal article" date="2019" name="Commun. Biol.">
        <title>The bagworm genome reveals a unique fibroin gene that provides high tensile strength.</title>
        <authorList>
            <person name="Kono N."/>
            <person name="Nakamura H."/>
            <person name="Ohtoshi R."/>
            <person name="Tomita M."/>
            <person name="Numata K."/>
            <person name="Arakawa K."/>
        </authorList>
    </citation>
    <scope>NUCLEOTIDE SEQUENCE [LARGE SCALE GENOMIC DNA]</scope>
</reference>